<dbReference type="InterPro" id="IPR039481">
    <property type="entry name" value="EXOC2/Sec5_N_dom"/>
</dbReference>
<dbReference type="Proteomes" id="UP000789572">
    <property type="component" value="Unassembled WGS sequence"/>
</dbReference>
<dbReference type="GO" id="GO:0015031">
    <property type="term" value="P:protein transport"/>
    <property type="evidence" value="ECO:0007669"/>
    <property type="project" value="UniProtKB-KW"/>
</dbReference>
<comment type="caution">
    <text evidence="7">The sequence shown here is derived from an EMBL/GenBank/DDBJ whole genome shotgun (WGS) entry which is preliminary data.</text>
</comment>
<feature type="compositionally biased region" description="Low complexity" evidence="5">
    <location>
        <begin position="263"/>
        <end position="280"/>
    </location>
</feature>
<sequence>QNYEMVIRDYKKGRVVMESTLSPESSDSANGMTERETTEDTALAAQYRKVFEKVWAEVERIMAEMKEQLLKQLTEPWRPLDDQERTINILLELDIPDDPVWHYLDSQYNYITNLFKETYKEQVAKIEALKKSVITNDIDKRQVANNLKDTIKIISTRNFDALTARKSMDVQIWQATLVIVKTLSDLLLRCLPDFWKLSKSFAEGKFQKNQTVLSTNRRRRQAMDLDKVKEAQKMAKGVIDLYAQLLSDFFNLSSSTEDQNGTSESVQSPSSISSTPHKNSFVPPQTDSVVACYFLTKIVMEMCECVNDINAINVAAEATVALSTLMEQTRWRFVGVLCDTWINDATNFYLLEDWTLDSDNREITTILRTFHTFHKYNSRCAFKIASLGFVSDTDESKGGPSIPPEYLERIKGAFFRSIEAYLDSLPDIASDAAVERVDNKTNESIFRPRIDPTDSEATLLLTVSNLASLKQYMIPRLVSQFENAYKCKMAAEVSSINEYVDQLDEIFFADYIRLKKEAVSEIIRKGILNSGIDWYNIAKPTEVHAFVYEALLTLVMVHSQISDVSKILVNRALSELLDSMVQDCYDAFGQVERFGMGGMLQAVLDIKVMDQILAQYATPKAQEIFTNIYKKIEELYDPSQRTGNLETELNSVRGLL</sequence>
<evidence type="ECO:0000313" key="8">
    <source>
        <dbReference type="Proteomes" id="UP000789572"/>
    </source>
</evidence>
<dbReference type="Pfam" id="PF15469">
    <property type="entry name" value="Sec5"/>
    <property type="match status" value="1"/>
</dbReference>
<keyword evidence="2 4" id="KW-0813">Transport</keyword>
<feature type="region of interest" description="Disordered" evidence="5">
    <location>
        <begin position="257"/>
        <end position="280"/>
    </location>
</feature>
<keyword evidence="3 4" id="KW-0268">Exocytosis</keyword>
<feature type="compositionally biased region" description="Polar residues" evidence="5">
    <location>
        <begin position="19"/>
        <end position="31"/>
    </location>
</feature>
<comment type="function">
    <text evidence="4">Component of the exocyst complex involved in the docking of exocytic vesicles with fusion sites on the plasma membrane.</text>
</comment>
<evidence type="ECO:0000256" key="5">
    <source>
        <dbReference type="SAM" id="MobiDB-lite"/>
    </source>
</evidence>
<evidence type="ECO:0000259" key="6">
    <source>
        <dbReference type="Pfam" id="PF15469"/>
    </source>
</evidence>
<keyword evidence="8" id="KW-1185">Reference proteome</keyword>
<evidence type="ECO:0000256" key="2">
    <source>
        <dbReference type="ARBA" id="ARBA00022448"/>
    </source>
</evidence>
<dbReference type="OrthoDB" id="26242at2759"/>
<feature type="region of interest" description="Disordered" evidence="5">
    <location>
        <begin position="19"/>
        <end position="39"/>
    </location>
</feature>
<dbReference type="AlphaFoldDB" id="A0A9N9GY91"/>
<proteinExistence type="inferred from homology"/>
<comment type="subunit">
    <text evidence="4">Component of the exocyst complex.</text>
</comment>
<evidence type="ECO:0000256" key="1">
    <source>
        <dbReference type="ARBA" id="ARBA00010578"/>
    </source>
</evidence>
<dbReference type="PANTHER" id="PTHR13043">
    <property type="entry name" value="EXOCYST COMPLEX COMPONENT SEC5"/>
    <property type="match status" value="1"/>
</dbReference>
<reference evidence="7" key="1">
    <citation type="submission" date="2021-06" db="EMBL/GenBank/DDBJ databases">
        <authorList>
            <person name="Kallberg Y."/>
            <person name="Tangrot J."/>
            <person name="Rosling A."/>
        </authorList>
    </citation>
    <scope>NUCLEOTIDE SEQUENCE</scope>
    <source>
        <strain evidence="7">IA702</strain>
    </source>
</reference>
<protein>
    <recommendedName>
        <fullName evidence="4">Exocyst complex component SEC5</fullName>
    </recommendedName>
</protein>
<dbReference type="GO" id="GO:0000145">
    <property type="term" value="C:exocyst"/>
    <property type="evidence" value="ECO:0007669"/>
    <property type="project" value="UniProtKB-UniRule"/>
</dbReference>
<accession>A0A9N9GY91</accession>
<gene>
    <name evidence="7" type="ORF">POCULU_LOCUS9286</name>
</gene>
<feature type="non-terminal residue" evidence="7">
    <location>
        <position position="1"/>
    </location>
</feature>
<comment type="similarity">
    <text evidence="1 4">Belongs to the SEC5 family.</text>
</comment>
<evidence type="ECO:0000256" key="3">
    <source>
        <dbReference type="ARBA" id="ARBA00022483"/>
    </source>
</evidence>
<dbReference type="PANTHER" id="PTHR13043:SF1">
    <property type="entry name" value="EXOCYST COMPLEX COMPONENT 2"/>
    <property type="match status" value="1"/>
</dbReference>
<keyword evidence="4" id="KW-0653">Protein transport</keyword>
<dbReference type="InterPro" id="IPR029175">
    <property type="entry name" value="EXOC2/Sec5"/>
</dbReference>
<dbReference type="GO" id="GO:0006893">
    <property type="term" value="P:Golgi to plasma membrane transport"/>
    <property type="evidence" value="ECO:0007669"/>
    <property type="project" value="UniProtKB-UniRule"/>
</dbReference>
<evidence type="ECO:0000256" key="4">
    <source>
        <dbReference type="RuleBase" id="RU365069"/>
    </source>
</evidence>
<feature type="non-terminal residue" evidence="7">
    <location>
        <position position="656"/>
    </location>
</feature>
<dbReference type="GO" id="GO:0006887">
    <property type="term" value="P:exocytosis"/>
    <property type="evidence" value="ECO:0007669"/>
    <property type="project" value="UniProtKB-KW"/>
</dbReference>
<name>A0A9N9GY91_9GLOM</name>
<organism evidence="7 8">
    <name type="scientific">Paraglomus occultum</name>
    <dbReference type="NCBI Taxonomy" id="144539"/>
    <lineage>
        <taxon>Eukaryota</taxon>
        <taxon>Fungi</taxon>
        <taxon>Fungi incertae sedis</taxon>
        <taxon>Mucoromycota</taxon>
        <taxon>Glomeromycotina</taxon>
        <taxon>Glomeromycetes</taxon>
        <taxon>Paraglomerales</taxon>
        <taxon>Paraglomeraceae</taxon>
        <taxon>Paraglomus</taxon>
    </lineage>
</organism>
<feature type="domain" description="Exocyst complex component EXOC2/Sec5 N-terminal" evidence="6">
    <location>
        <begin position="2"/>
        <end position="652"/>
    </location>
</feature>
<dbReference type="EMBL" id="CAJVPJ010003325">
    <property type="protein sequence ID" value="CAG8638455.1"/>
    <property type="molecule type" value="Genomic_DNA"/>
</dbReference>
<evidence type="ECO:0000313" key="7">
    <source>
        <dbReference type="EMBL" id="CAG8638455.1"/>
    </source>
</evidence>